<feature type="transmembrane region" description="Helical" evidence="1">
    <location>
        <begin position="204"/>
        <end position="224"/>
    </location>
</feature>
<name>A0A8J2JDT0_9HEXA</name>
<reference evidence="2" key="1">
    <citation type="submission" date="2021-06" db="EMBL/GenBank/DDBJ databases">
        <authorList>
            <person name="Hodson N. C."/>
            <person name="Mongue J. A."/>
            <person name="Jaron S. K."/>
        </authorList>
    </citation>
    <scope>NUCLEOTIDE SEQUENCE</scope>
</reference>
<gene>
    <name evidence="2" type="ORF">AFUS01_LOCUS7815</name>
</gene>
<keyword evidence="1" id="KW-0472">Membrane</keyword>
<dbReference type="EMBL" id="CAJVCH010053364">
    <property type="protein sequence ID" value="CAG7718423.1"/>
    <property type="molecule type" value="Genomic_DNA"/>
</dbReference>
<protein>
    <recommendedName>
        <fullName evidence="4">Gustatory receptor</fullName>
    </recommendedName>
</protein>
<feature type="transmembrane region" description="Helical" evidence="1">
    <location>
        <begin position="312"/>
        <end position="331"/>
    </location>
</feature>
<evidence type="ECO:0000256" key="1">
    <source>
        <dbReference type="SAM" id="Phobius"/>
    </source>
</evidence>
<evidence type="ECO:0000313" key="3">
    <source>
        <dbReference type="Proteomes" id="UP000708208"/>
    </source>
</evidence>
<evidence type="ECO:0000313" key="2">
    <source>
        <dbReference type="EMBL" id="CAG7718423.1"/>
    </source>
</evidence>
<dbReference type="OrthoDB" id="6625921at2759"/>
<accession>A0A8J2JDT0</accession>
<feature type="transmembrane region" description="Helical" evidence="1">
    <location>
        <begin position="20"/>
        <end position="39"/>
    </location>
</feature>
<dbReference type="Proteomes" id="UP000708208">
    <property type="component" value="Unassembled WGS sequence"/>
</dbReference>
<keyword evidence="3" id="KW-1185">Reference proteome</keyword>
<evidence type="ECO:0008006" key="4">
    <source>
        <dbReference type="Google" id="ProtNLM"/>
    </source>
</evidence>
<proteinExistence type="predicted"/>
<dbReference type="AlphaFoldDB" id="A0A8J2JDT0"/>
<sequence length="334" mass="38350">MEDNLQRDIDKGTSTVVSILRYLAVIVPVFQIITILLNWSNCRLLAKFLNNWGSIQNNFNRIFSGFYARNNFGFQIESRTCLNNLESCKKWHSAVICAYCVIPTIAAELLVISFVEGGPGFWEELLMFLGMYGHYQLLEALEDVKTFLICMDLKRAMRNIRMGIDFQLRWDKVAESTVLSWRQLICQLQTQTRLAGEYLKPIQLTFLINIILNGTACLYLSLNIPRDNRVSTYISALCAGLCIALLGRLFVKSIIAEQILAEEIHLVEDLVSMDTSNFSEIVLKQLEMTINWIAHRPSHINLGNYAILRKQLFLGILSLVITYLIVLMQFYQTR</sequence>
<comment type="caution">
    <text evidence="2">The sequence shown here is derived from an EMBL/GenBank/DDBJ whole genome shotgun (WGS) entry which is preliminary data.</text>
</comment>
<keyword evidence="1" id="KW-1133">Transmembrane helix</keyword>
<organism evidence="2 3">
    <name type="scientific">Allacma fusca</name>
    <dbReference type="NCBI Taxonomy" id="39272"/>
    <lineage>
        <taxon>Eukaryota</taxon>
        <taxon>Metazoa</taxon>
        <taxon>Ecdysozoa</taxon>
        <taxon>Arthropoda</taxon>
        <taxon>Hexapoda</taxon>
        <taxon>Collembola</taxon>
        <taxon>Symphypleona</taxon>
        <taxon>Sminthuridae</taxon>
        <taxon>Allacma</taxon>
    </lineage>
</organism>
<keyword evidence="1" id="KW-0812">Transmembrane</keyword>